<keyword evidence="6 8" id="KW-0503">Monooxygenase</keyword>
<dbReference type="SUPFAM" id="SSF48264">
    <property type="entry name" value="Cytochrome P450"/>
    <property type="match status" value="1"/>
</dbReference>
<evidence type="ECO:0000256" key="7">
    <source>
        <dbReference type="PIRSR" id="PIRSR602401-1"/>
    </source>
</evidence>
<keyword evidence="11" id="KW-1185">Reference proteome</keyword>
<keyword evidence="5 7" id="KW-0408">Iron</keyword>
<dbReference type="Proteomes" id="UP000596276">
    <property type="component" value="Chromosome 3"/>
</dbReference>
<gene>
    <name evidence="10" type="ORF">F9C07_1366278</name>
</gene>
<dbReference type="InterPro" id="IPR002401">
    <property type="entry name" value="Cyt_P450_E_grp-I"/>
</dbReference>
<keyword evidence="9" id="KW-1133">Transmembrane helix</keyword>
<evidence type="ECO:0000313" key="10">
    <source>
        <dbReference type="EMBL" id="QRD85235.1"/>
    </source>
</evidence>
<organism evidence="10 11">
    <name type="scientific">Aspergillus flavus (strain ATCC 200026 / FGSC A1120 / IAM 13836 / NRRL 3357 / JCM 12722 / SRRC 167)</name>
    <dbReference type="NCBI Taxonomy" id="332952"/>
    <lineage>
        <taxon>Eukaryota</taxon>
        <taxon>Fungi</taxon>
        <taxon>Dikarya</taxon>
        <taxon>Ascomycota</taxon>
        <taxon>Pezizomycotina</taxon>
        <taxon>Eurotiomycetes</taxon>
        <taxon>Eurotiomycetidae</taxon>
        <taxon>Eurotiales</taxon>
        <taxon>Aspergillaceae</taxon>
        <taxon>Aspergillus</taxon>
        <taxon>Aspergillus subgen. Circumdati</taxon>
    </lineage>
</organism>
<dbReference type="VEuPathDB" id="FungiDB:AFLA_006470"/>
<proteinExistence type="inferred from homology"/>
<evidence type="ECO:0000256" key="1">
    <source>
        <dbReference type="ARBA" id="ARBA00001971"/>
    </source>
</evidence>
<dbReference type="GO" id="GO:0004497">
    <property type="term" value="F:monooxygenase activity"/>
    <property type="evidence" value="ECO:0007669"/>
    <property type="project" value="UniProtKB-KW"/>
</dbReference>
<dbReference type="PROSITE" id="PS00086">
    <property type="entry name" value="CYTOCHROME_P450"/>
    <property type="match status" value="1"/>
</dbReference>
<dbReference type="PANTHER" id="PTHR24305">
    <property type="entry name" value="CYTOCHROME P450"/>
    <property type="match status" value="1"/>
</dbReference>
<evidence type="ECO:0000256" key="3">
    <source>
        <dbReference type="ARBA" id="ARBA00022723"/>
    </source>
</evidence>
<evidence type="ECO:0000256" key="9">
    <source>
        <dbReference type="SAM" id="Phobius"/>
    </source>
</evidence>
<feature type="transmembrane region" description="Helical" evidence="9">
    <location>
        <begin position="29"/>
        <end position="50"/>
    </location>
</feature>
<feature type="binding site" description="axial binding residue" evidence="7">
    <location>
        <position position="483"/>
    </location>
    <ligand>
        <name>heme</name>
        <dbReference type="ChEBI" id="CHEBI:30413"/>
    </ligand>
    <ligandPart>
        <name>Fe</name>
        <dbReference type="ChEBI" id="CHEBI:18248"/>
    </ligandPart>
</feature>
<keyword evidence="9" id="KW-0812">Transmembrane</keyword>
<feature type="transmembrane region" description="Helical" evidence="9">
    <location>
        <begin position="6"/>
        <end position="22"/>
    </location>
</feature>
<evidence type="ECO:0000256" key="4">
    <source>
        <dbReference type="ARBA" id="ARBA00023002"/>
    </source>
</evidence>
<dbReference type="PANTHER" id="PTHR24305:SF166">
    <property type="entry name" value="CYTOCHROME P450 12A4, MITOCHONDRIAL-RELATED"/>
    <property type="match status" value="1"/>
</dbReference>
<comment type="cofactor">
    <cofactor evidence="1 7">
        <name>heme</name>
        <dbReference type="ChEBI" id="CHEBI:30413"/>
    </cofactor>
</comment>
<reference evidence="11" key="1">
    <citation type="journal article" date="2021" name="G3 (Bethesda)">
        <title>Chromosome assembled and annotated genome sequence of Aspergillus flavus NRRL 3357.</title>
        <authorList>
            <person name="Skerker J.M."/>
            <person name="Pianalto K.M."/>
            <person name="Mondo S.J."/>
            <person name="Yang K."/>
            <person name="Arkin A.P."/>
            <person name="Keller N.P."/>
            <person name="Grigoriev I.V."/>
            <person name="Louise Glass N.L."/>
        </authorList>
    </citation>
    <scope>NUCLEOTIDE SEQUENCE [LARGE SCALE GENOMIC DNA]</scope>
    <source>
        <strain evidence="11">ATCC 200026 / FGSC A1120 / IAM 13836 / NRRL 3357 / JCM 12722 / SRRC 167</strain>
    </source>
</reference>
<dbReference type="AlphaFoldDB" id="A0A7U2ML39"/>
<keyword evidence="9" id="KW-0472">Membrane</keyword>
<dbReference type="Pfam" id="PF00067">
    <property type="entry name" value="p450"/>
    <property type="match status" value="1"/>
</dbReference>
<evidence type="ECO:0000256" key="6">
    <source>
        <dbReference type="ARBA" id="ARBA00023033"/>
    </source>
</evidence>
<evidence type="ECO:0000256" key="2">
    <source>
        <dbReference type="ARBA" id="ARBA00010617"/>
    </source>
</evidence>
<evidence type="ECO:0000256" key="5">
    <source>
        <dbReference type="ARBA" id="ARBA00023004"/>
    </source>
</evidence>
<dbReference type="GO" id="GO:0016705">
    <property type="term" value="F:oxidoreductase activity, acting on paired donors, with incorporation or reduction of molecular oxygen"/>
    <property type="evidence" value="ECO:0007669"/>
    <property type="project" value="InterPro"/>
</dbReference>
<comment type="similarity">
    <text evidence="2 8">Belongs to the cytochrome P450 family.</text>
</comment>
<dbReference type="VEuPathDB" id="FungiDB:F9C07_1366278"/>
<dbReference type="GO" id="GO:0005506">
    <property type="term" value="F:iron ion binding"/>
    <property type="evidence" value="ECO:0007669"/>
    <property type="project" value="InterPro"/>
</dbReference>
<name>A0A7U2ML39_ASPFN</name>
<dbReference type="InterPro" id="IPR050121">
    <property type="entry name" value="Cytochrome_P450_monoxygenase"/>
</dbReference>
<dbReference type="GO" id="GO:0020037">
    <property type="term" value="F:heme binding"/>
    <property type="evidence" value="ECO:0007669"/>
    <property type="project" value="InterPro"/>
</dbReference>
<dbReference type="InterPro" id="IPR036396">
    <property type="entry name" value="Cyt_P450_sf"/>
</dbReference>
<dbReference type="Gene3D" id="1.10.630.10">
    <property type="entry name" value="Cytochrome P450"/>
    <property type="match status" value="1"/>
</dbReference>
<sequence>MFTMNWPCRVVVIGMSVVLLLLRRSPERSLAIIGLAGGLYMAFLAAYRLYLYPQFLTPFRSLSTPVGRHWLWGNYLDRNENPIVYLRREAVLFYKEDIVRVYGPLNIEVLFAMSPRAIRDLLCRRSKDFVKPRVAEKIFSTVGARGLVASNGNKHRLHRQQISAAYTPCNVREQCPIIVEQALRMAESMDAENKEQGRVYLWDILNRAGLAIVCKTQLDTHFDPIRHETTVKKVLERFLFGISLGTCVKALMCCALPESIQTIVQPQVPGLADLKCFVRRIITEEKKQTQTRRRMSGKRATLLSCLLEGDIFGDGERVQQSVDFLLAGSATVTFTMQWALFVLSRDPDLQGKVRNEVRQCLPSPTTTRLDEWSHIFLKRLDDGLPSLQAFCNEVFRCYPAISLTGREACCDTTLAGVYVPKGTLVLLSPPVANQNPEWWGPDAAEFNPARWLNGDGSFNSSAGGNQIHNRYTFLTFGQGPRSCIGQELGRLEVNIMVAIMLGKFEMQLADEQKEPVVMGILSPIPRDDVVVHLRELHGW</sequence>
<keyword evidence="7 8" id="KW-0349">Heme</keyword>
<evidence type="ECO:0000313" key="11">
    <source>
        <dbReference type="Proteomes" id="UP000596276"/>
    </source>
</evidence>
<evidence type="ECO:0000256" key="8">
    <source>
        <dbReference type="RuleBase" id="RU000461"/>
    </source>
</evidence>
<keyword evidence="3 7" id="KW-0479">Metal-binding</keyword>
<keyword evidence="4 8" id="KW-0560">Oxidoreductase</keyword>
<dbReference type="InterPro" id="IPR001128">
    <property type="entry name" value="Cyt_P450"/>
</dbReference>
<accession>A0A7U2ML39</accession>
<protein>
    <submittedName>
        <fullName evidence="10">Cytochrome P450</fullName>
    </submittedName>
</protein>
<dbReference type="EMBL" id="CP044620">
    <property type="protein sequence ID" value="QRD85235.1"/>
    <property type="molecule type" value="Genomic_DNA"/>
</dbReference>
<dbReference type="PRINTS" id="PR00385">
    <property type="entry name" value="P450"/>
</dbReference>
<dbReference type="PRINTS" id="PR00463">
    <property type="entry name" value="EP450I"/>
</dbReference>
<dbReference type="InterPro" id="IPR017972">
    <property type="entry name" value="Cyt_P450_CS"/>
</dbReference>